<evidence type="ECO:0000256" key="3">
    <source>
        <dbReference type="ARBA" id="ARBA00022695"/>
    </source>
</evidence>
<reference evidence="5 6" key="1">
    <citation type="journal article" date="2011" name="J. Bacteriol.">
        <title>Complete genome sequence of Melissococcus plutonius ATCC 35311.</title>
        <authorList>
            <person name="Okumura K."/>
            <person name="Arai R."/>
            <person name="Okura M."/>
            <person name="Kirikae T."/>
            <person name="Takamatsu D."/>
            <person name="Osaki M."/>
            <person name="Miyoshi-Akiyama T."/>
        </authorList>
    </citation>
    <scope>NUCLEOTIDE SEQUENCE [LARGE SCALE GENOMIC DNA]</scope>
    <source>
        <strain evidence="6">ATCC 35311 / CIP 104052 / LMG 20360 / NCIMB 702443</strain>
    </source>
</reference>
<dbReference type="InterPro" id="IPR009907">
    <property type="entry name" value="RpoY"/>
</dbReference>
<dbReference type="Gene3D" id="3.10.20.730">
    <property type="entry name" value="RNAP, epsilon subunit-like"/>
    <property type="match status" value="1"/>
</dbReference>
<keyword evidence="6" id="KW-1185">Reference proteome</keyword>
<proteinExistence type="predicted"/>
<dbReference type="Proteomes" id="UP000008456">
    <property type="component" value="Chromosome"/>
</dbReference>
<keyword evidence="3" id="KW-0548">Nucleotidyltransferase</keyword>
<dbReference type="KEGG" id="mps:MPTP_0184"/>
<keyword evidence="2" id="KW-0808">Transferase</keyword>
<dbReference type="GO" id="GO:0000428">
    <property type="term" value="C:DNA-directed RNA polymerase complex"/>
    <property type="evidence" value="ECO:0007669"/>
    <property type="project" value="UniProtKB-KW"/>
</dbReference>
<dbReference type="EMBL" id="AP012200">
    <property type="protein sequence ID" value="BAK20683.1"/>
    <property type="molecule type" value="Genomic_DNA"/>
</dbReference>
<gene>
    <name evidence="5" type="ordered locus">MPTP_0184</name>
</gene>
<dbReference type="Pfam" id="PF07288">
    <property type="entry name" value="RpoY"/>
    <property type="match status" value="1"/>
</dbReference>
<reference key="2">
    <citation type="submission" date="2011-04" db="EMBL/GenBank/DDBJ databases">
        <title>Whole genome sequence of Melissococcus plutonius ATCC 35311.</title>
        <authorList>
            <person name="Okumura K."/>
            <person name="Arai R."/>
            <person name="Osaki M."/>
            <person name="Okura M."/>
            <person name="Kirikae T."/>
            <person name="Takamatsu D."/>
            <person name="Akiyama T."/>
        </authorList>
    </citation>
    <scope>NUCLEOTIDE SEQUENCE</scope>
    <source>
        <strain>ATCC 35311</strain>
    </source>
</reference>
<evidence type="ECO:0000313" key="5">
    <source>
        <dbReference type="EMBL" id="BAK20683.1"/>
    </source>
</evidence>
<keyword evidence="4" id="KW-0804">Transcription</keyword>
<dbReference type="GO" id="GO:0016779">
    <property type="term" value="F:nucleotidyltransferase activity"/>
    <property type="evidence" value="ECO:0007669"/>
    <property type="project" value="UniProtKB-KW"/>
</dbReference>
<evidence type="ECO:0000256" key="2">
    <source>
        <dbReference type="ARBA" id="ARBA00022679"/>
    </source>
</evidence>
<keyword evidence="1" id="KW-0240">DNA-directed RNA polymerase</keyword>
<evidence type="ECO:0000256" key="4">
    <source>
        <dbReference type="ARBA" id="ARBA00023163"/>
    </source>
</evidence>
<accession>F3Y855</accession>
<evidence type="ECO:0000256" key="1">
    <source>
        <dbReference type="ARBA" id="ARBA00022478"/>
    </source>
</evidence>
<name>F3Y855_MELPT</name>
<dbReference type="HOGENOM" id="CLU_3185623_0_0_9"/>
<protein>
    <submittedName>
        <fullName evidence="5">Uncharacterized protein</fullName>
    </submittedName>
</protein>
<organism evidence="5 6">
    <name type="scientific">Melissococcus plutonius (strain ATCC 35311 / DSM 29964 / CIP 104052 / LMG 20360 / NCIMB 702443)</name>
    <dbReference type="NCBI Taxonomy" id="940190"/>
    <lineage>
        <taxon>Bacteria</taxon>
        <taxon>Bacillati</taxon>
        <taxon>Bacillota</taxon>
        <taxon>Bacilli</taxon>
        <taxon>Lactobacillales</taxon>
        <taxon>Enterococcaceae</taxon>
        <taxon>Melissococcus</taxon>
    </lineage>
</organism>
<dbReference type="STRING" id="940190.MPTP_0184"/>
<evidence type="ECO:0000313" key="6">
    <source>
        <dbReference type="Proteomes" id="UP000008456"/>
    </source>
</evidence>
<sequence length="46" mass="5398">MEAESEVAVRSILEKNTSYNIEYVQLLEENHLAYEKENADFSLTEF</sequence>
<dbReference type="AlphaFoldDB" id="F3Y855"/>